<dbReference type="InterPro" id="IPR036388">
    <property type="entry name" value="WH-like_DNA-bd_sf"/>
</dbReference>
<evidence type="ECO:0000256" key="1">
    <source>
        <dbReference type="ARBA" id="ARBA00023015"/>
    </source>
</evidence>
<evidence type="ECO:0000259" key="4">
    <source>
        <dbReference type="PROSITE" id="PS51118"/>
    </source>
</evidence>
<dbReference type="InterPro" id="IPR002577">
    <property type="entry name" value="HTH_HxlR"/>
</dbReference>
<keyword evidence="6" id="KW-1185">Reference proteome</keyword>
<dbReference type="EMBL" id="QKMR01000005">
    <property type="protein sequence ID" value="PYG88706.1"/>
    <property type="molecule type" value="Genomic_DNA"/>
</dbReference>
<dbReference type="SUPFAM" id="SSF46785">
    <property type="entry name" value="Winged helix' DNA-binding domain"/>
    <property type="match status" value="1"/>
</dbReference>
<accession>A0A318XRG0</accession>
<keyword evidence="2" id="KW-0238">DNA-binding</keyword>
<dbReference type="Proteomes" id="UP000248132">
    <property type="component" value="Unassembled WGS sequence"/>
</dbReference>
<evidence type="ECO:0000313" key="6">
    <source>
        <dbReference type="Proteomes" id="UP000248132"/>
    </source>
</evidence>
<dbReference type="AlphaFoldDB" id="A0A318XRG0"/>
<organism evidence="5 6">
    <name type="scientific">Ruminiclostridium sufflavum DSM 19573</name>
    <dbReference type="NCBI Taxonomy" id="1121337"/>
    <lineage>
        <taxon>Bacteria</taxon>
        <taxon>Bacillati</taxon>
        <taxon>Bacillota</taxon>
        <taxon>Clostridia</taxon>
        <taxon>Eubacteriales</taxon>
        <taxon>Oscillospiraceae</taxon>
        <taxon>Ruminiclostridium</taxon>
    </lineage>
</organism>
<dbReference type="PROSITE" id="PS51118">
    <property type="entry name" value="HTH_HXLR"/>
    <property type="match status" value="1"/>
</dbReference>
<dbReference type="Gene3D" id="1.10.10.10">
    <property type="entry name" value="Winged helix-like DNA-binding domain superfamily/Winged helix DNA-binding domain"/>
    <property type="match status" value="1"/>
</dbReference>
<sequence>MQKELFGICPFVTAQKLLTGKWTLLIMRNLSIRTIRFNELQRELPNLTQSTLTKQLRMMEENGLIIRTVYNQIPPKVEYSLSELGNHFKPVLDALQIWGNEYIEYLKENNRPAEKQHELIDGEGNSF</sequence>
<keyword evidence="1" id="KW-0805">Transcription regulation</keyword>
<evidence type="ECO:0000256" key="2">
    <source>
        <dbReference type="ARBA" id="ARBA00023125"/>
    </source>
</evidence>
<dbReference type="OrthoDB" id="9791143at2"/>
<dbReference type="GO" id="GO:0003677">
    <property type="term" value="F:DNA binding"/>
    <property type="evidence" value="ECO:0007669"/>
    <property type="project" value="UniProtKB-KW"/>
</dbReference>
<comment type="caution">
    <text evidence="5">The sequence shown here is derived from an EMBL/GenBank/DDBJ whole genome shotgun (WGS) entry which is preliminary data.</text>
</comment>
<protein>
    <submittedName>
        <fullName evidence="5">HxlR family transcriptional regulator</fullName>
    </submittedName>
</protein>
<dbReference type="PANTHER" id="PTHR33204">
    <property type="entry name" value="TRANSCRIPTIONAL REGULATOR, MARR FAMILY"/>
    <property type="match status" value="1"/>
</dbReference>
<gene>
    <name evidence="5" type="ORF">LY28_01060</name>
</gene>
<proteinExistence type="predicted"/>
<feature type="domain" description="HTH hxlR-type" evidence="4">
    <location>
        <begin position="9"/>
        <end position="107"/>
    </location>
</feature>
<keyword evidence="3" id="KW-0804">Transcription</keyword>
<evidence type="ECO:0000256" key="3">
    <source>
        <dbReference type="ARBA" id="ARBA00023163"/>
    </source>
</evidence>
<dbReference type="Pfam" id="PF01638">
    <property type="entry name" value="HxlR"/>
    <property type="match status" value="1"/>
</dbReference>
<dbReference type="InterPro" id="IPR036390">
    <property type="entry name" value="WH_DNA-bd_sf"/>
</dbReference>
<dbReference type="CDD" id="cd00090">
    <property type="entry name" value="HTH_ARSR"/>
    <property type="match status" value="1"/>
</dbReference>
<reference evidence="5 6" key="1">
    <citation type="submission" date="2018-06" db="EMBL/GenBank/DDBJ databases">
        <title>Genomic Encyclopedia of Type Strains, Phase I: the one thousand microbial genomes (KMG-I) project.</title>
        <authorList>
            <person name="Kyrpides N."/>
        </authorList>
    </citation>
    <scope>NUCLEOTIDE SEQUENCE [LARGE SCALE GENOMIC DNA]</scope>
    <source>
        <strain evidence="5 6">DSM 19573</strain>
    </source>
</reference>
<evidence type="ECO:0000313" key="5">
    <source>
        <dbReference type="EMBL" id="PYG88706.1"/>
    </source>
</evidence>
<dbReference type="InterPro" id="IPR011991">
    <property type="entry name" value="ArsR-like_HTH"/>
</dbReference>
<dbReference type="RefSeq" id="WP_110461129.1">
    <property type="nucleotide sequence ID" value="NZ_QKMR01000005.1"/>
</dbReference>
<name>A0A318XRG0_9FIRM</name>